<dbReference type="AlphaFoldDB" id="A0A363NP02"/>
<name>A0A363NP02_9SPHI</name>
<dbReference type="Gene3D" id="3.10.450.50">
    <property type="match status" value="1"/>
</dbReference>
<accession>A0A363NP02</accession>
<dbReference type="Proteomes" id="UP000250831">
    <property type="component" value="Unassembled WGS sequence"/>
</dbReference>
<keyword evidence="3" id="KW-1185">Reference proteome</keyword>
<feature type="signal peptide" evidence="1">
    <location>
        <begin position="1"/>
        <end position="39"/>
    </location>
</feature>
<dbReference type="InterPro" id="IPR039437">
    <property type="entry name" value="FrzH/put_lumazine-bd"/>
</dbReference>
<keyword evidence="1" id="KW-0732">Signal</keyword>
<dbReference type="Pfam" id="PF12893">
    <property type="entry name" value="Lumazine_bd_2"/>
    <property type="match status" value="1"/>
</dbReference>
<evidence type="ECO:0000313" key="2">
    <source>
        <dbReference type="EMBL" id="PUV22522.1"/>
    </source>
</evidence>
<protein>
    <recommendedName>
        <fullName evidence="4">Lumazine-binding protein</fullName>
    </recommendedName>
</protein>
<organism evidence="2 3">
    <name type="scientific">Sphingobacterium athyrii</name>
    <dbReference type="NCBI Taxonomy" id="2152717"/>
    <lineage>
        <taxon>Bacteria</taxon>
        <taxon>Pseudomonadati</taxon>
        <taxon>Bacteroidota</taxon>
        <taxon>Sphingobacteriia</taxon>
        <taxon>Sphingobacteriales</taxon>
        <taxon>Sphingobacteriaceae</taxon>
        <taxon>Sphingobacterium</taxon>
    </lineage>
</organism>
<reference evidence="2 3" key="1">
    <citation type="submission" date="2018-04" db="EMBL/GenBank/DDBJ databases">
        <title>Sphingobacterium sp. M46 Genome.</title>
        <authorList>
            <person name="Cheng J."/>
            <person name="Li Y."/>
        </authorList>
    </citation>
    <scope>NUCLEOTIDE SEQUENCE [LARGE SCALE GENOMIC DNA]</scope>
    <source>
        <strain evidence="2 3">M46</strain>
    </source>
</reference>
<dbReference type="EMBL" id="QCXX01000006">
    <property type="protein sequence ID" value="PUV22522.1"/>
    <property type="molecule type" value="Genomic_DNA"/>
</dbReference>
<evidence type="ECO:0000256" key="1">
    <source>
        <dbReference type="SAM" id="SignalP"/>
    </source>
</evidence>
<feature type="chain" id="PRO_5016967687" description="Lumazine-binding protein" evidence="1">
    <location>
        <begin position="40"/>
        <end position="165"/>
    </location>
</feature>
<gene>
    <name evidence="2" type="ORF">DCO56_20135</name>
</gene>
<comment type="caution">
    <text evidence="2">The sequence shown here is derived from an EMBL/GenBank/DDBJ whole genome shotgun (WGS) entry which is preliminary data.</text>
</comment>
<evidence type="ECO:0000313" key="3">
    <source>
        <dbReference type="Proteomes" id="UP000250831"/>
    </source>
</evidence>
<sequence>MNQQIRTKKLTQQNKDIMKTLVKTFAAAALIAVSTFAMAANGPGSKAAKASVNLTTADFALDHYVAVTTEGESAGVEQLFAEDFNQKIQAFNAQNHNREEVIKSLKKQKGEKLNCTVSTDIIEESADYMVAKVTLKFENFTKTDVVTLAREGNDWKVSKSINSYK</sequence>
<evidence type="ECO:0008006" key="4">
    <source>
        <dbReference type="Google" id="ProtNLM"/>
    </source>
</evidence>
<proteinExistence type="predicted"/>